<feature type="compositionally biased region" description="Polar residues" evidence="1">
    <location>
        <begin position="814"/>
        <end position="830"/>
    </location>
</feature>
<feature type="compositionally biased region" description="Basic and acidic residues" evidence="1">
    <location>
        <begin position="392"/>
        <end position="414"/>
    </location>
</feature>
<dbReference type="SUPFAM" id="SSF57625">
    <property type="entry name" value="Invertebrate chitin-binding proteins"/>
    <property type="match status" value="1"/>
</dbReference>
<dbReference type="OrthoDB" id="6514762at2759"/>
<feature type="region of interest" description="Disordered" evidence="1">
    <location>
        <begin position="913"/>
        <end position="937"/>
    </location>
</feature>
<feature type="region of interest" description="Disordered" evidence="1">
    <location>
        <begin position="771"/>
        <end position="790"/>
    </location>
</feature>
<feature type="compositionally biased region" description="Basic and acidic residues" evidence="1">
    <location>
        <begin position="1396"/>
        <end position="1414"/>
    </location>
</feature>
<sequence length="1414" mass="155502">MPISLRTLCLVTAVLCNVQRSLEHEIPRRSFLSRRAIDGTRGRKYFDPNEEGAFDSYGSAGGQYDPYDHVTDLSDIRKNVPGEPGVDYPAYSTLPQTGFTCEGRSRGYYADEAAGCQVFHVCHDVLVSSFLCPIGSTFSQKLLTCDWWTKVDCSSTNRYLGVNRNNYQIDDDEMIRNAYAMISLQSTEDVTKDGLVDPDSGARIVDYSTLGGRTLGYTPGFRRITDYPAVDATGNDLPSGFEDYPQRNDRQILDYSRYQEKLAKTSSVYQSKFHLEDKGRSPYHASPIIRHDYQGRSAGDNEFQDDYRRPDGFTNRLQASYAPTVPTVTTTTRRLYSPTVPTTYRPSTLAYSKLDLLMDSSDHLYAHSKSPVTPPTIVRQDDDTEDISLSETARHHDDPERSESERKADGARLNFEEKSRTNFRINVTDAIDELFRQQSDKPVVRNDDDGNDESAEVIELKDSVGIVQALNNSRGRIIVQRQDPVIQALKNDRVGLTTLPPSGTSAHGDTVNSTQILKKPDVVVANETGSDGSTEDYEDVVNSTAGGIEDTTYLSSSDDGATPPVTNRRERDDDSSIESTTARATIDTTERIAEKSHEVLDDRSSSKENQTAVDQNSSSTKSVSSFGDEQFSADFGFRTSRPALFLRPPLEGFFINVPEETHYTTLDDAFKRSWDSGVTTTEIPRFSSALSGSSRDESPVYNENIDYTDESLPVTTPSPEVHLADRVIIETSTLIPWLVPSWHDRSNVPVTDVVPPVVDYNDGFGDFVPPDRDANGRVESSRAQGLRNSSETETLNRYNTGFQFTIRDAIRAQAQSEVDTKSPCHSSTSDGRTRHCETSSAVPQVAVSTPSVEQEAISIGTKATTRSSEKPVTPVPDKSSTSVARSSVTVNGNIDVEGSSLKAVTPRGVFQTKRPEENVGETTEATTTSSPLHPIRPGSLKQIEETIDRRNSPYEVSFSVKKDEDLDTTADDFISRLIAQQPTVLGDFEIIKSVEPEDDRITGVPQAPRLPDISHTSAGVSSSVVSSSNTADQPKDSDVSMLNLLQLMAELLKLDRLPRPFSTNVHNAETPRKLDDPNEPPFVTANPLLDHSQGQTTPGNAISRASVFDISNTPADTAEPRTSSTLDRNKQSFVTTSPLLDYSQTPFEKANSKPPAFDMLKINVGNSEPKTPLDLDGSEPLFITTNPLLDQSRARTTFRNANSKAPSFDDTMKTTTNVAFGVSPDVSPRINPDYATKASLSTTNGRGNRPFQKQEILEQLTENFGQPLYGGDSIHRSLIFDLPQVQRSLDFETGLPIKGSERVTEEAGVKLVSSTTRSTTAVTTTSPTTAPTTTTTQGTITTAESERTIVETEFVPSLGFSFDTDEGREEYVEAILGGLIDDHGRNKSSAAQLTHEAPKNETLRPGRHESSEDV</sequence>
<dbReference type="SMART" id="SM00494">
    <property type="entry name" value="ChtBD2"/>
    <property type="match status" value="1"/>
</dbReference>
<dbReference type="RefSeq" id="XP_014474450.1">
    <property type="nucleotide sequence ID" value="XM_014618964.1"/>
</dbReference>
<dbReference type="InterPro" id="IPR002557">
    <property type="entry name" value="Chitin-bd_dom"/>
</dbReference>
<reference evidence="5" key="1">
    <citation type="submission" date="2025-08" db="UniProtKB">
        <authorList>
            <consortium name="RefSeq"/>
        </authorList>
    </citation>
    <scope>IDENTIFICATION</scope>
</reference>
<feature type="domain" description="Chitin-binding type-2" evidence="3">
    <location>
        <begin position="98"/>
        <end position="155"/>
    </location>
</feature>
<proteinExistence type="predicted"/>
<feature type="region of interest" description="Disordered" evidence="1">
    <location>
        <begin position="997"/>
        <end position="1036"/>
    </location>
</feature>
<gene>
    <name evidence="5" type="primary">LOC106744305</name>
</gene>
<dbReference type="GeneID" id="106744305"/>
<evidence type="ECO:0000256" key="2">
    <source>
        <dbReference type="SAM" id="SignalP"/>
    </source>
</evidence>
<dbReference type="PANTHER" id="PTHR22933:SF31">
    <property type="entry name" value="FI18007P1"/>
    <property type="match status" value="1"/>
</dbReference>
<accession>A0A6P3X866</accession>
<feature type="compositionally biased region" description="Polar residues" evidence="1">
    <location>
        <begin position="920"/>
        <end position="931"/>
    </location>
</feature>
<evidence type="ECO:0000259" key="3">
    <source>
        <dbReference type="PROSITE" id="PS50940"/>
    </source>
</evidence>
<feature type="region of interest" description="Disordered" evidence="1">
    <location>
        <begin position="390"/>
        <end position="414"/>
    </location>
</feature>
<dbReference type="InterPro" id="IPR052976">
    <property type="entry name" value="Scoloptoxin-like"/>
</dbReference>
<feature type="region of interest" description="Disordered" evidence="1">
    <location>
        <begin position="814"/>
        <end position="886"/>
    </location>
</feature>
<feature type="chain" id="PRO_5028415024" evidence="2">
    <location>
        <begin position="24"/>
        <end position="1414"/>
    </location>
</feature>
<dbReference type="PROSITE" id="PS50940">
    <property type="entry name" value="CHIT_BIND_II"/>
    <property type="match status" value="1"/>
</dbReference>
<dbReference type="Proteomes" id="UP000515204">
    <property type="component" value="Unplaced"/>
</dbReference>
<dbReference type="PANTHER" id="PTHR22933">
    <property type="entry name" value="FI18007P1-RELATED"/>
    <property type="match status" value="1"/>
</dbReference>
<feature type="region of interest" description="Disordered" evidence="1">
    <location>
        <begin position="1381"/>
        <end position="1414"/>
    </location>
</feature>
<organism evidence="4 5">
    <name type="scientific">Dinoponera quadriceps</name>
    <name type="common">South American ant</name>
    <dbReference type="NCBI Taxonomy" id="609295"/>
    <lineage>
        <taxon>Eukaryota</taxon>
        <taxon>Metazoa</taxon>
        <taxon>Ecdysozoa</taxon>
        <taxon>Arthropoda</taxon>
        <taxon>Hexapoda</taxon>
        <taxon>Insecta</taxon>
        <taxon>Pterygota</taxon>
        <taxon>Neoptera</taxon>
        <taxon>Endopterygota</taxon>
        <taxon>Hymenoptera</taxon>
        <taxon>Apocrita</taxon>
        <taxon>Aculeata</taxon>
        <taxon>Formicoidea</taxon>
        <taxon>Formicidae</taxon>
        <taxon>Ponerinae</taxon>
        <taxon>Ponerini</taxon>
        <taxon>Dinoponera</taxon>
    </lineage>
</organism>
<protein>
    <submittedName>
        <fullName evidence="5">Mucin-17-like isoform X1</fullName>
    </submittedName>
</protein>
<dbReference type="GO" id="GO:0008061">
    <property type="term" value="F:chitin binding"/>
    <property type="evidence" value="ECO:0007669"/>
    <property type="project" value="InterPro"/>
</dbReference>
<feature type="signal peptide" evidence="2">
    <location>
        <begin position="1"/>
        <end position="23"/>
    </location>
</feature>
<keyword evidence="4" id="KW-1185">Reference proteome</keyword>
<dbReference type="Pfam" id="PF01607">
    <property type="entry name" value="CBM_14"/>
    <property type="match status" value="1"/>
</dbReference>
<evidence type="ECO:0000313" key="5">
    <source>
        <dbReference type="RefSeq" id="XP_014474450.1"/>
    </source>
</evidence>
<feature type="compositionally biased region" description="Basic and acidic residues" evidence="1">
    <location>
        <begin position="771"/>
        <end position="780"/>
    </location>
</feature>
<feature type="compositionally biased region" description="Polar residues" evidence="1">
    <location>
        <begin position="838"/>
        <end position="852"/>
    </location>
</feature>
<keyword evidence="2" id="KW-0732">Signal</keyword>
<feature type="compositionally biased region" description="Basic and acidic residues" evidence="1">
    <location>
        <begin position="588"/>
        <end position="606"/>
    </location>
</feature>
<feature type="region of interest" description="Disordered" evidence="1">
    <location>
        <begin position="1312"/>
        <end position="1337"/>
    </location>
</feature>
<evidence type="ECO:0000313" key="4">
    <source>
        <dbReference type="Proteomes" id="UP000515204"/>
    </source>
</evidence>
<feature type="region of interest" description="Disordered" evidence="1">
    <location>
        <begin position="547"/>
        <end position="626"/>
    </location>
</feature>
<evidence type="ECO:0000256" key="1">
    <source>
        <dbReference type="SAM" id="MobiDB-lite"/>
    </source>
</evidence>
<name>A0A6P3X866_DINQU</name>
<dbReference type="InterPro" id="IPR036508">
    <property type="entry name" value="Chitin-bd_dom_sf"/>
</dbReference>
<feature type="compositionally biased region" description="Polar residues" evidence="1">
    <location>
        <begin position="781"/>
        <end position="790"/>
    </location>
</feature>
<feature type="compositionally biased region" description="Polar residues" evidence="1">
    <location>
        <begin position="577"/>
        <end position="587"/>
    </location>
</feature>
<feature type="region of interest" description="Disordered" evidence="1">
    <location>
        <begin position="1061"/>
        <end position="1080"/>
    </location>
</feature>
<dbReference type="Gene3D" id="2.170.140.10">
    <property type="entry name" value="Chitin binding domain"/>
    <property type="match status" value="1"/>
</dbReference>
<feature type="compositionally biased region" description="Low complexity" evidence="1">
    <location>
        <begin position="1313"/>
        <end position="1337"/>
    </location>
</feature>
<feature type="compositionally biased region" description="Polar residues" evidence="1">
    <location>
        <begin position="607"/>
        <end position="626"/>
    </location>
</feature>
<dbReference type="GO" id="GO:0005576">
    <property type="term" value="C:extracellular region"/>
    <property type="evidence" value="ECO:0007669"/>
    <property type="project" value="InterPro"/>
</dbReference>
<dbReference type="KEGG" id="dqu:106744305"/>